<name>A0A699KJ41_TANCI</name>
<sequence length="115" mass="13456">MLTGKWTLINRKDERFNSLVNETRVMSEENDDDWMTMVEILYKRVAGFDNKHKSAWLFLKDKHKWKNLDSTNASRNQGRVTDEELELFGDDKFPRPLGKQIIAKSQQSSNSTASF</sequence>
<accession>A0A699KJ41</accession>
<evidence type="ECO:0000313" key="1">
    <source>
        <dbReference type="EMBL" id="GFA92644.1"/>
    </source>
</evidence>
<feature type="non-terminal residue" evidence="1">
    <location>
        <position position="115"/>
    </location>
</feature>
<dbReference type="AlphaFoldDB" id="A0A699KJ41"/>
<organism evidence="1">
    <name type="scientific">Tanacetum cinerariifolium</name>
    <name type="common">Dalmatian daisy</name>
    <name type="synonym">Chrysanthemum cinerariifolium</name>
    <dbReference type="NCBI Taxonomy" id="118510"/>
    <lineage>
        <taxon>Eukaryota</taxon>
        <taxon>Viridiplantae</taxon>
        <taxon>Streptophyta</taxon>
        <taxon>Embryophyta</taxon>
        <taxon>Tracheophyta</taxon>
        <taxon>Spermatophyta</taxon>
        <taxon>Magnoliopsida</taxon>
        <taxon>eudicotyledons</taxon>
        <taxon>Gunneridae</taxon>
        <taxon>Pentapetalae</taxon>
        <taxon>asterids</taxon>
        <taxon>campanulids</taxon>
        <taxon>Asterales</taxon>
        <taxon>Asteraceae</taxon>
        <taxon>Asteroideae</taxon>
        <taxon>Anthemideae</taxon>
        <taxon>Anthemidinae</taxon>
        <taxon>Tanacetum</taxon>
    </lineage>
</organism>
<gene>
    <name evidence="1" type="ORF">Tci_664616</name>
</gene>
<reference evidence="1" key="1">
    <citation type="journal article" date="2019" name="Sci. Rep.">
        <title>Draft genome of Tanacetum cinerariifolium, the natural source of mosquito coil.</title>
        <authorList>
            <person name="Yamashiro T."/>
            <person name="Shiraishi A."/>
            <person name="Satake H."/>
            <person name="Nakayama K."/>
        </authorList>
    </citation>
    <scope>NUCLEOTIDE SEQUENCE</scope>
</reference>
<proteinExistence type="predicted"/>
<dbReference type="EMBL" id="BKCJ010515607">
    <property type="protein sequence ID" value="GFA92644.1"/>
    <property type="molecule type" value="Genomic_DNA"/>
</dbReference>
<protein>
    <submittedName>
        <fullName evidence="1">Uncharacterized protein</fullName>
    </submittedName>
</protein>
<comment type="caution">
    <text evidence="1">The sequence shown here is derived from an EMBL/GenBank/DDBJ whole genome shotgun (WGS) entry which is preliminary data.</text>
</comment>